<dbReference type="Gene3D" id="1.20.58.1040">
    <property type="match status" value="1"/>
</dbReference>
<keyword evidence="5" id="KW-0732">Signal</keyword>
<evidence type="ECO:0000256" key="1">
    <source>
        <dbReference type="ARBA" id="ARBA00004196"/>
    </source>
</evidence>
<keyword evidence="9 10" id="KW-0449">Lipoprotein</keyword>
<dbReference type="EC" id="2.4.1.-" evidence="10"/>
<keyword evidence="7" id="KW-1015">Disulfide bond</keyword>
<evidence type="ECO:0000256" key="4">
    <source>
        <dbReference type="ARBA" id="ARBA00022622"/>
    </source>
</evidence>
<proteinExistence type="inferred from homology"/>
<accession>A0ABQ7JZV4</accession>
<comment type="subcellular location">
    <subcellularLocation>
        <location evidence="1">Cell envelope</location>
    </subcellularLocation>
    <subcellularLocation>
        <location evidence="10">Cell membrane</location>
        <topology evidence="10">Lipid-anchor</topology>
        <topology evidence="10">GPI-anchor</topology>
    </subcellularLocation>
    <subcellularLocation>
        <location evidence="2">Membrane</location>
        <topology evidence="2">Lipid-anchor</topology>
        <topology evidence="2">GPI-anchor</topology>
    </subcellularLocation>
</comment>
<comment type="similarity">
    <text evidence="3 10">Belongs to the glycosyl hydrolase 72 family.</text>
</comment>
<comment type="function">
    <text evidence="10">Splits internally a 1,3-beta-glucan molecule and transfers the newly generated reducing end (the donor) to the non-reducing end of another 1,3-beta-glucan molecule (the acceptor) forming a 1,3-beta linkage, resulting in the elongation of 1,3-beta-glucan chains in the cell wall.</text>
</comment>
<dbReference type="PANTHER" id="PTHR31468">
    <property type="entry name" value="1,3-BETA-GLUCANOSYLTRANSFERASE GAS1"/>
    <property type="match status" value="1"/>
</dbReference>
<dbReference type="PANTHER" id="PTHR31468:SF2">
    <property type="entry name" value="1,3-BETA-GLUCANOSYLTRANSFERASE GAS1"/>
    <property type="match status" value="1"/>
</dbReference>
<evidence type="ECO:0000313" key="13">
    <source>
        <dbReference type="Proteomes" id="UP001194696"/>
    </source>
</evidence>
<dbReference type="SMART" id="SM00768">
    <property type="entry name" value="X8"/>
    <property type="match status" value="1"/>
</dbReference>
<feature type="domain" description="X8" evidence="11">
    <location>
        <begin position="362"/>
        <end position="454"/>
    </location>
</feature>
<evidence type="ECO:0000256" key="5">
    <source>
        <dbReference type="ARBA" id="ARBA00022729"/>
    </source>
</evidence>
<keyword evidence="4 10" id="KW-0336">GPI-anchor</keyword>
<evidence type="ECO:0000256" key="7">
    <source>
        <dbReference type="ARBA" id="ARBA00023157"/>
    </source>
</evidence>
<comment type="caution">
    <text evidence="12">The sequence shown here is derived from an EMBL/GenBank/DDBJ whole genome shotgun (WGS) entry which is preliminary data.</text>
</comment>
<protein>
    <recommendedName>
        <fullName evidence="10">1,3-beta-glucanosyltransferase</fullName>
        <ecNumber evidence="10">2.4.1.-</ecNumber>
    </recommendedName>
</protein>
<keyword evidence="6 10" id="KW-0472">Membrane</keyword>
<evidence type="ECO:0000256" key="2">
    <source>
        <dbReference type="ARBA" id="ARBA00004589"/>
    </source>
</evidence>
<evidence type="ECO:0000256" key="10">
    <source>
        <dbReference type="RuleBase" id="RU361209"/>
    </source>
</evidence>
<evidence type="ECO:0000259" key="11">
    <source>
        <dbReference type="SMART" id="SM00768"/>
    </source>
</evidence>
<evidence type="ECO:0000256" key="6">
    <source>
        <dbReference type="ARBA" id="ARBA00023136"/>
    </source>
</evidence>
<name>A0ABQ7JZV4_9FUNG</name>
<organism evidence="12 13">
    <name type="scientific">Linnemannia gamsii</name>
    <dbReference type="NCBI Taxonomy" id="64522"/>
    <lineage>
        <taxon>Eukaryota</taxon>
        <taxon>Fungi</taxon>
        <taxon>Fungi incertae sedis</taxon>
        <taxon>Mucoromycota</taxon>
        <taxon>Mortierellomycotina</taxon>
        <taxon>Mortierellomycetes</taxon>
        <taxon>Mortierellales</taxon>
        <taxon>Mortierellaceae</taxon>
        <taxon>Linnemannia</taxon>
    </lineage>
</organism>
<sequence length="495" mass="54564">MAAVALHAVNASNTITIKGTKFFDSVTKDQFFINGVAYQPKAIAGARTDPLARPNDCRRDFALMKELGLNTVRVYQVDPFQNHDECMKALEEAGMYLILDLGSPEYSIVRNYPQYDIRIWNKVRSTVDAFKRYSNTLGFFVGNEVTNDSKTTLASAYVKALLRDTKAYIRSSAPRLIPVGYANNDDPEIRLQVQDYFNCGSEDERVDFFGINLYEWCGESSTYRTSGYIDRTADIASYSIPVFLSEYGCNTISPRTFPEVKAIFGPDMTDTWSGGIVYEWLQEQNNYGLVQINPDNSVSLLPDFQALKTAMSSIHPTGVSMDSYNEQRPHSACPANTATWEPSANLPFSPSSETCDCMMSSLVCVASELALSTPSRMAREFSMLCGMTSCEHIGTDGKAGVHGKYSFCSPNQKLAFLYNQYYSSVGQSQPSFCHFNGMAKLSTAARLSDEGCAAPQGIHTKSFAERAVPHASDAVSHQGRSALSLTAIVVLAAFI</sequence>
<evidence type="ECO:0000256" key="3">
    <source>
        <dbReference type="ARBA" id="ARBA00007528"/>
    </source>
</evidence>
<keyword evidence="13" id="KW-1185">Reference proteome</keyword>
<dbReference type="Gene3D" id="3.20.20.80">
    <property type="entry name" value="Glycosidases"/>
    <property type="match status" value="1"/>
</dbReference>
<evidence type="ECO:0000313" key="12">
    <source>
        <dbReference type="EMBL" id="KAG0287945.1"/>
    </source>
</evidence>
<dbReference type="InterPro" id="IPR004886">
    <property type="entry name" value="Glucanosyltransferase"/>
</dbReference>
<reference evidence="12 13" key="1">
    <citation type="journal article" date="2020" name="Fungal Divers.">
        <title>Resolving the Mortierellaceae phylogeny through synthesis of multi-gene phylogenetics and phylogenomics.</title>
        <authorList>
            <person name="Vandepol N."/>
            <person name="Liber J."/>
            <person name="Desiro A."/>
            <person name="Na H."/>
            <person name="Kennedy M."/>
            <person name="Barry K."/>
            <person name="Grigoriev I.V."/>
            <person name="Miller A.N."/>
            <person name="O'Donnell K."/>
            <person name="Stajich J.E."/>
            <person name="Bonito G."/>
        </authorList>
    </citation>
    <scope>NUCLEOTIDE SEQUENCE [LARGE SCALE GENOMIC DNA]</scope>
    <source>
        <strain evidence="12 13">AD045</strain>
    </source>
</reference>
<evidence type="ECO:0000256" key="9">
    <source>
        <dbReference type="ARBA" id="ARBA00023288"/>
    </source>
</evidence>
<dbReference type="SUPFAM" id="SSF51445">
    <property type="entry name" value="(Trans)glycosidases"/>
    <property type="match status" value="1"/>
</dbReference>
<dbReference type="InterPro" id="IPR017853">
    <property type="entry name" value="GH"/>
</dbReference>
<dbReference type="Pfam" id="PF03198">
    <property type="entry name" value="Glyco_hydro_72"/>
    <property type="match status" value="1"/>
</dbReference>
<dbReference type="Proteomes" id="UP001194696">
    <property type="component" value="Unassembled WGS sequence"/>
</dbReference>
<gene>
    <name evidence="12" type="primary">GAS1_2</name>
    <name evidence="12" type="ORF">BGZ96_008204</name>
</gene>
<dbReference type="EMBL" id="JAAAIM010000446">
    <property type="protein sequence ID" value="KAG0287945.1"/>
    <property type="molecule type" value="Genomic_DNA"/>
</dbReference>
<dbReference type="InterPro" id="IPR012946">
    <property type="entry name" value="X8"/>
</dbReference>
<keyword evidence="10" id="KW-0808">Transferase</keyword>
<keyword evidence="8" id="KW-0325">Glycoprotein</keyword>
<evidence type="ECO:0000256" key="8">
    <source>
        <dbReference type="ARBA" id="ARBA00023180"/>
    </source>
</evidence>
<dbReference type="Pfam" id="PF07983">
    <property type="entry name" value="X8"/>
    <property type="match status" value="1"/>
</dbReference>